<dbReference type="CDD" id="cd04301">
    <property type="entry name" value="NAT_SF"/>
    <property type="match status" value="1"/>
</dbReference>
<dbReference type="EMBL" id="PJMY01000003">
    <property type="protein sequence ID" value="PKV97275.1"/>
    <property type="molecule type" value="Genomic_DNA"/>
</dbReference>
<evidence type="ECO:0000259" key="1">
    <source>
        <dbReference type="PROSITE" id="PS51186"/>
    </source>
</evidence>
<dbReference type="PANTHER" id="PTHR30543">
    <property type="entry name" value="CHROMATE REDUCTASE"/>
    <property type="match status" value="1"/>
</dbReference>
<dbReference type="SUPFAM" id="SSF52218">
    <property type="entry name" value="Flavoproteins"/>
    <property type="match status" value="1"/>
</dbReference>
<protein>
    <submittedName>
        <fullName evidence="2">NAD(P)H-dependent FMN reductase</fullName>
    </submittedName>
</protein>
<dbReference type="AlphaFoldDB" id="A0A2N3WTV6"/>
<evidence type="ECO:0000313" key="3">
    <source>
        <dbReference type="Proteomes" id="UP000233750"/>
    </source>
</evidence>
<dbReference type="Pfam" id="PF00583">
    <property type="entry name" value="Acetyltransf_1"/>
    <property type="match status" value="1"/>
</dbReference>
<dbReference type="InterPro" id="IPR050712">
    <property type="entry name" value="NAD(P)H-dep_reductase"/>
</dbReference>
<dbReference type="Gene3D" id="3.40.630.30">
    <property type="match status" value="1"/>
</dbReference>
<dbReference type="PROSITE" id="PS51186">
    <property type="entry name" value="GNAT"/>
    <property type="match status" value="1"/>
</dbReference>
<keyword evidence="3" id="KW-1185">Reference proteome</keyword>
<reference evidence="2 3" key="1">
    <citation type="submission" date="2017-12" db="EMBL/GenBank/DDBJ databases">
        <title>Sequencing the genomes of 1000 Actinobacteria strains.</title>
        <authorList>
            <person name="Klenk H.-P."/>
        </authorList>
    </citation>
    <scope>NUCLEOTIDE SEQUENCE [LARGE SCALE GENOMIC DNA]</scope>
    <source>
        <strain evidence="2 3">DSM 45165</strain>
    </source>
</reference>
<dbReference type="PANTHER" id="PTHR30543:SF21">
    <property type="entry name" value="NAD(P)H-DEPENDENT FMN REDUCTASE LOT6"/>
    <property type="match status" value="1"/>
</dbReference>
<organism evidence="2 3">
    <name type="scientific">Amycolatopsis echigonensis</name>
    <dbReference type="NCBI Taxonomy" id="2576905"/>
    <lineage>
        <taxon>Bacteria</taxon>
        <taxon>Bacillati</taxon>
        <taxon>Actinomycetota</taxon>
        <taxon>Actinomycetes</taxon>
        <taxon>Pseudonocardiales</taxon>
        <taxon>Pseudonocardiaceae</taxon>
        <taxon>Amycolatopsis</taxon>
    </lineage>
</organism>
<dbReference type="InterPro" id="IPR000182">
    <property type="entry name" value="GNAT_dom"/>
</dbReference>
<gene>
    <name evidence="2" type="ORF">ATK30_8250</name>
</gene>
<dbReference type="GO" id="GO:0016491">
    <property type="term" value="F:oxidoreductase activity"/>
    <property type="evidence" value="ECO:0007669"/>
    <property type="project" value="InterPro"/>
</dbReference>
<accession>A0A2N3WTV6</accession>
<dbReference type="Gene3D" id="3.40.50.360">
    <property type="match status" value="1"/>
</dbReference>
<dbReference type="Proteomes" id="UP000233750">
    <property type="component" value="Unassembled WGS sequence"/>
</dbReference>
<proteinExistence type="predicted"/>
<dbReference type="InterPro" id="IPR005025">
    <property type="entry name" value="FMN_Rdtase-like_dom"/>
</dbReference>
<dbReference type="GO" id="GO:0016747">
    <property type="term" value="F:acyltransferase activity, transferring groups other than amino-acyl groups"/>
    <property type="evidence" value="ECO:0007669"/>
    <property type="project" value="InterPro"/>
</dbReference>
<evidence type="ECO:0000313" key="2">
    <source>
        <dbReference type="EMBL" id="PKV97275.1"/>
    </source>
</evidence>
<sequence length="373" mass="40217">MSTKMVRVLVLVCSTRPGALGPAVGAWLAEAIGPRARELGAELVPVSLADLELPFLDEEEHPSSGVYRQEHTRRWSELADAADGFIVVTPEYNYGMPATLKNALDYLGREWAWKPMGFVSYGNTSAGTRAVQHAKQVVTTLRLVPLGATVAIRIADATEQGRVLPDAARVSAATGMLEELVRVAHALRPMRERARADSTPLISLPGAYVRQLTADDAPEVAVLQRCCWVDEALANDTLDLPALRESVAEVREWLAAWRAWGLWRDGRLLGMVRARQTGADWHIGRLAVAPDLRGQGLGRRLLQLAEAAAGPEVLRFALSTGAASSGNLALYASEGYRTLSGATDRVVSLAKDAQPILAAVGPAEVETVRPDPR</sequence>
<dbReference type="OrthoDB" id="9812295at2"/>
<comment type="caution">
    <text evidence="2">The sequence shown here is derived from an EMBL/GenBank/DDBJ whole genome shotgun (WGS) entry which is preliminary data.</text>
</comment>
<dbReference type="InterPro" id="IPR016181">
    <property type="entry name" value="Acyl_CoA_acyltransferase"/>
</dbReference>
<dbReference type="InterPro" id="IPR029039">
    <property type="entry name" value="Flavoprotein-like_sf"/>
</dbReference>
<dbReference type="SUPFAM" id="SSF55729">
    <property type="entry name" value="Acyl-CoA N-acyltransferases (Nat)"/>
    <property type="match status" value="1"/>
</dbReference>
<dbReference type="RefSeq" id="WP_101440021.1">
    <property type="nucleotide sequence ID" value="NZ_PJMY01000003.1"/>
</dbReference>
<dbReference type="Pfam" id="PF03358">
    <property type="entry name" value="FMN_red"/>
    <property type="match status" value="1"/>
</dbReference>
<dbReference type="GO" id="GO:0010181">
    <property type="term" value="F:FMN binding"/>
    <property type="evidence" value="ECO:0007669"/>
    <property type="project" value="TreeGrafter"/>
</dbReference>
<name>A0A2N3WTV6_9PSEU</name>
<dbReference type="GO" id="GO:0005829">
    <property type="term" value="C:cytosol"/>
    <property type="evidence" value="ECO:0007669"/>
    <property type="project" value="TreeGrafter"/>
</dbReference>
<feature type="domain" description="N-acetyltransferase" evidence="1">
    <location>
        <begin position="207"/>
        <end position="354"/>
    </location>
</feature>